<evidence type="ECO:0008006" key="10">
    <source>
        <dbReference type="Google" id="ProtNLM"/>
    </source>
</evidence>
<protein>
    <recommendedName>
        <fullName evidence="10">Enoyl-ACP reductase</fullName>
    </recommendedName>
</protein>
<dbReference type="InterPro" id="IPR002347">
    <property type="entry name" value="SDR_fam"/>
</dbReference>
<gene>
    <name evidence="8" type="ORF">CSSPJE1EN1_LOCUS19658</name>
</gene>
<evidence type="ECO:0000256" key="6">
    <source>
        <dbReference type="ARBA" id="ARBA00023098"/>
    </source>
</evidence>
<evidence type="ECO:0000256" key="2">
    <source>
        <dbReference type="ARBA" id="ARBA00009233"/>
    </source>
</evidence>
<keyword evidence="4" id="KW-0276">Fatty acid metabolism</keyword>
<accession>A0ABP0X9B2</accession>
<proteinExistence type="inferred from homology"/>
<dbReference type="EMBL" id="OZ020101">
    <property type="protein sequence ID" value="CAK9274180.1"/>
    <property type="molecule type" value="Genomic_DNA"/>
</dbReference>
<evidence type="ECO:0000313" key="9">
    <source>
        <dbReference type="Proteomes" id="UP001497444"/>
    </source>
</evidence>
<keyword evidence="3" id="KW-0444">Lipid biosynthesis</keyword>
<keyword evidence="5" id="KW-0560">Oxidoreductase</keyword>
<dbReference type="Proteomes" id="UP001497444">
    <property type="component" value="Chromosome 6"/>
</dbReference>
<dbReference type="PANTHER" id="PTHR43159:SF2">
    <property type="entry name" value="ENOYL-[ACYL-CARRIER-PROTEIN] REDUCTASE [NADH], CHLOROPLASTIC"/>
    <property type="match status" value="1"/>
</dbReference>
<dbReference type="Gene3D" id="1.10.8.400">
    <property type="entry name" value="Enoyl acyl carrier protein reductase"/>
    <property type="match status" value="1"/>
</dbReference>
<dbReference type="Gene3D" id="3.40.50.720">
    <property type="entry name" value="NAD(P)-binding Rossmann-like Domain"/>
    <property type="match status" value="1"/>
</dbReference>
<evidence type="ECO:0000256" key="5">
    <source>
        <dbReference type="ARBA" id="ARBA00023002"/>
    </source>
</evidence>
<dbReference type="PANTHER" id="PTHR43159">
    <property type="entry name" value="ENOYL-[ACYL-CARRIER-PROTEIN] REDUCTASE"/>
    <property type="match status" value="1"/>
</dbReference>
<comment type="pathway">
    <text evidence="1">Lipid metabolism.</text>
</comment>
<name>A0ABP0X9B2_9BRYO</name>
<dbReference type="PRINTS" id="PR00081">
    <property type="entry name" value="GDHRDH"/>
</dbReference>
<dbReference type="SUPFAM" id="SSF51735">
    <property type="entry name" value="NAD(P)-binding Rossmann-fold domains"/>
    <property type="match status" value="1"/>
</dbReference>
<comment type="similarity">
    <text evidence="2">Belongs to the short-chain dehydrogenases/reductases (SDR) family. FabI subfamily.</text>
</comment>
<evidence type="ECO:0000256" key="4">
    <source>
        <dbReference type="ARBA" id="ARBA00022832"/>
    </source>
</evidence>
<dbReference type="InterPro" id="IPR014358">
    <property type="entry name" value="Enoyl-ACP_Rdtase_NADH"/>
</dbReference>
<evidence type="ECO:0000256" key="3">
    <source>
        <dbReference type="ARBA" id="ARBA00022516"/>
    </source>
</evidence>
<organism evidence="8 9">
    <name type="scientific">Sphagnum jensenii</name>
    <dbReference type="NCBI Taxonomy" id="128206"/>
    <lineage>
        <taxon>Eukaryota</taxon>
        <taxon>Viridiplantae</taxon>
        <taxon>Streptophyta</taxon>
        <taxon>Embryophyta</taxon>
        <taxon>Bryophyta</taxon>
        <taxon>Sphagnophytina</taxon>
        <taxon>Sphagnopsida</taxon>
        <taxon>Sphagnales</taxon>
        <taxon>Sphagnaceae</taxon>
        <taxon>Sphagnum</taxon>
    </lineage>
</organism>
<keyword evidence="9" id="KW-1185">Reference proteome</keyword>
<evidence type="ECO:0000256" key="7">
    <source>
        <dbReference type="ARBA" id="ARBA00023160"/>
    </source>
</evidence>
<dbReference type="InterPro" id="IPR036291">
    <property type="entry name" value="NAD(P)-bd_dom_sf"/>
</dbReference>
<reference evidence="8" key="1">
    <citation type="submission" date="2024-02" db="EMBL/GenBank/DDBJ databases">
        <authorList>
            <consortium name="ELIXIR-Norway"/>
            <consortium name="Elixir Norway"/>
        </authorList>
    </citation>
    <scope>NUCLEOTIDE SEQUENCE</scope>
</reference>
<keyword evidence="7" id="KW-0275">Fatty acid biosynthesis</keyword>
<dbReference type="Pfam" id="PF13561">
    <property type="entry name" value="adh_short_C2"/>
    <property type="match status" value="1"/>
</dbReference>
<sequence length="144" mass="14950">MSRYGGGMSSAKAALESDTRVLAFEAGRKHGIRVNTISAGPLGSRAAKAIGFIDDMINYSCSNAPLQQELKSDNVGNTAAFLASPLASAITGTVIYVDSGLHAMGLAVDSPCIAKAASAPSEMSHFLLHLAHFSQAMCALCFEK</sequence>
<keyword evidence="6" id="KW-0443">Lipid metabolism</keyword>
<evidence type="ECO:0000256" key="1">
    <source>
        <dbReference type="ARBA" id="ARBA00005189"/>
    </source>
</evidence>
<evidence type="ECO:0000313" key="8">
    <source>
        <dbReference type="EMBL" id="CAK9274180.1"/>
    </source>
</evidence>